<dbReference type="Proteomes" id="UP001220702">
    <property type="component" value="Unassembled WGS sequence"/>
</dbReference>
<protein>
    <submittedName>
        <fullName evidence="1">Uncharacterized protein</fullName>
    </submittedName>
</protein>
<reference evidence="1" key="2">
    <citation type="journal article" date="2023" name="Commun. Biol.">
        <title>Suspicions of two bridgehead invasions of Xylella fastidiosa subsp. multiplex in France.</title>
        <authorList>
            <person name="Dupas E."/>
            <person name="Durand K."/>
            <person name="Rieux A."/>
            <person name="Briand M."/>
            <person name="Pruvost O."/>
            <person name="Cunty A."/>
            <person name="Denance N."/>
            <person name="Donnadieu C."/>
            <person name="Legendre B."/>
            <person name="Lopez-Roques C."/>
            <person name="Cesbron S."/>
            <person name="Ravigne V."/>
            <person name="Jacques M.A."/>
        </authorList>
    </citation>
    <scope>NUCLEOTIDE SEQUENCE</scope>
    <source>
        <strain evidence="1">CFBP8070</strain>
    </source>
</reference>
<comment type="caution">
    <text evidence="1">The sequence shown here is derived from an EMBL/GenBank/DDBJ whole genome shotgun (WGS) entry which is preliminary data.</text>
</comment>
<evidence type="ECO:0000313" key="2">
    <source>
        <dbReference type="Proteomes" id="UP001220702"/>
    </source>
</evidence>
<dbReference type="AlphaFoldDB" id="A0AAW6HS42"/>
<proteinExistence type="predicted"/>
<gene>
    <name evidence="1" type="ORF">LOK82_00005</name>
</gene>
<name>A0AAW6HS42_XYLFS</name>
<accession>A0AAW6HS42</accession>
<dbReference type="EMBL" id="JAJKGN010000001">
    <property type="protein sequence ID" value="MDC6407145.1"/>
    <property type="molecule type" value="Genomic_DNA"/>
</dbReference>
<sequence length="149" mass="17038">MASHLGVWTTLPDAASDDRPGAWSPMSAVKIIRPADPNTWKALAQRLHAMAQRCVVVAFLRRRTPGRKTGSARLDCWRCMNWVRQRGIPERSVVRRSISEHQDNYVALHRQHLRAVLRDAMSVETALDTSGRWPQAMSRPPSVTRTYRR</sequence>
<organism evidence="1 2">
    <name type="scientific">Xylella fastidiosa subsp. multiplex</name>
    <dbReference type="NCBI Taxonomy" id="644357"/>
    <lineage>
        <taxon>Bacteria</taxon>
        <taxon>Pseudomonadati</taxon>
        <taxon>Pseudomonadota</taxon>
        <taxon>Gammaproteobacteria</taxon>
        <taxon>Lysobacterales</taxon>
        <taxon>Lysobacteraceae</taxon>
        <taxon>Xylella</taxon>
    </lineage>
</organism>
<reference evidence="1" key="1">
    <citation type="submission" date="2021-11" db="EMBL/GenBank/DDBJ databases">
        <authorList>
            <person name="Denance N."/>
            <person name="Briand M."/>
            <person name="Dupas E."/>
            <person name="Durand K."/>
            <person name="Legendre B."/>
            <person name="Cunty A."/>
            <person name="Donnadieu C."/>
            <person name="Lopez Roques C."/>
            <person name="Cesbron S."/>
            <person name="Jacques M.A."/>
        </authorList>
    </citation>
    <scope>NUCLEOTIDE SEQUENCE</scope>
    <source>
        <strain evidence="1">CFBP8070</strain>
    </source>
</reference>
<evidence type="ECO:0000313" key="1">
    <source>
        <dbReference type="EMBL" id="MDC6407145.1"/>
    </source>
</evidence>